<dbReference type="PANTHER" id="PTHR37984">
    <property type="entry name" value="PROTEIN CBG26694"/>
    <property type="match status" value="1"/>
</dbReference>
<dbReference type="SUPFAM" id="SSF56672">
    <property type="entry name" value="DNA/RNA polymerases"/>
    <property type="match status" value="1"/>
</dbReference>
<dbReference type="Proteomes" id="UP000507470">
    <property type="component" value="Unassembled WGS sequence"/>
</dbReference>
<dbReference type="EMBL" id="CACVKT020006695">
    <property type="protein sequence ID" value="CAC5403198.1"/>
    <property type="molecule type" value="Genomic_DNA"/>
</dbReference>
<name>A0A6J8D3A1_MYTCO</name>
<sequence>MFESINNQIHSSTVGLKPSEPQSRHDLYPNVPGTFPYMPTYDPQIGPSNISERRGITQESFSVVIQYGQTYQRNDTVIPCQSVFTPQLPPADGGPYSSLDMGVPYYSHVPISSANAPVSSVNMGPAFINQNQSNLNPYTPNIMNMSMVNTLSRQPQPMNFMQPQRPMGNMGPNINPHVYGVQQNMMPPQFYPNMMGPMQNNPPRVSRKPKEPDTFDGRNIEILTGADKYPSLYVPVEINKIKIDMLIDTGSPVTILYENLIITVDLGTSGLSRVESTLSAADGNKMKIKGQAELLNMSIWYPKNRKTNRDKTQGNLPENLKELVEKCSSNLTLENKQKLIERLVEYQDIFVGPDGMLGQTDVVKHKINTGSAKPVKTPTRRISPAQKDIVEKELDSMLKKGIIEPSNSSWSSPICLVKKKVPSFLPVLHRL</sequence>
<evidence type="ECO:0000256" key="3">
    <source>
        <dbReference type="ARBA" id="ARBA00022722"/>
    </source>
</evidence>
<dbReference type="Gene3D" id="3.10.10.10">
    <property type="entry name" value="HIV Type 1 Reverse Transcriptase, subunit A, domain 1"/>
    <property type="match status" value="1"/>
</dbReference>
<dbReference type="GO" id="GO:0004519">
    <property type="term" value="F:endonuclease activity"/>
    <property type="evidence" value="ECO:0007669"/>
    <property type="project" value="UniProtKB-KW"/>
</dbReference>
<dbReference type="AlphaFoldDB" id="A0A6J8D3A1"/>
<keyword evidence="4" id="KW-0378">Hydrolase</keyword>
<dbReference type="InterPro" id="IPR043502">
    <property type="entry name" value="DNA/RNA_pol_sf"/>
</dbReference>
<keyword evidence="3" id="KW-0540">Nuclease</keyword>
<accession>A0A6J8D3A1</accession>
<keyword evidence="4" id="KW-0255">Endonuclease</keyword>
<proteinExistence type="predicted"/>
<dbReference type="InterPro" id="IPR021109">
    <property type="entry name" value="Peptidase_aspartic_dom_sf"/>
</dbReference>
<feature type="compositionally biased region" description="Polar residues" evidence="5">
    <location>
        <begin position="1"/>
        <end position="14"/>
    </location>
</feature>
<dbReference type="Gene3D" id="2.40.70.10">
    <property type="entry name" value="Acid Proteases"/>
    <property type="match status" value="1"/>
</dbReference>
<organism evidence="6 7">
    <name type="scientific">Mytilus coruscus</name>
    <name type="common">Sea mussel</name>
    <dbReference type="NCBI Taxonomy" id="42192"/>
    <lineage>
        <taxon>Eukaryota</taxon>
        <taxon>Metazoa</taxon>
        <taxon>Spiralia</taxon>
        <taxon>Lophotrochozoa</taxon>
        <taxon>Mollusca</taxon>
        <taxon>Bivalvia</taxon>
        <taxon>Autobranchia</taxon>
        <taxon>Pteriomorphia</taxon>
        <taxon>Mytilida</taxon>
        <taxon>Mytiloidea</taxon>
        <taxon>Mytilidae</taxon>
        <taxon>Mytilinae</taxon>
        <taxon>Mytilus</taxon>
    </lineage>
</organism>
<dbReference type="GO" id="GO:0016779">
    <property type="term" value="F:nucleotidyltransferase activity"/>
    <property type="evidence" value="ECO:0007669"/>
    <property type="project" value="UniProtKB-KW"/>
</dbReference>
<gene>
    <name evidence="6" type="ORF">MCOR_37103</name>
</gene>
<dbReference type="PANTHER" id="PTHR37984:SF5">
    <property type="entry name" value="PROTEIN NYNRIN-LIKE"/>
    <property type="match status" value="1"/>
</dbReference>
<dbReference type="InterPro" id="IPR050951">
    <property type="entry name" value="Retrovirus_Pol_polyprotein"/>
</dbReference>
<keyword evidence="7" id="KW-1185">Reference proteome</keyword>
<protein>
    <recommendedName>
        <fullName evidence="8">Peptidase A2 domain-containing protein</fullName>
    </recommendedName>
</protein>
<evidence type="ECO:0000256" key="2">
    <source>
        <dbReference type="ARBA" id="ARBA00022695"/>
    </source>
</evidence>
<reference evidence="6 7" key="1">
    <citation type="submission" date="2020-06" db="EMBL/GenBank/DDBJ databases">
        <authorList>
            <person name="Li R."/>
            <person name="Bekaert M."/>
        </authorList>
    </citation>
    <scope>NUCLEOTIDE SEQUENCE [LARGE SCALE GENOMIC DNA]</scope>
    <source>
        <strain evidence="7">wild</strain>
    </source>
</reference>
<dbReference type="OrthoDB" id="6156608at2759"/>
<keyword evidence="1" id="KW-0808">Transferase</keyword>
<evidence type="ECO:0000256" key="5">
    <source>
        <dbReference type="SAM" id="MobiDB-lite"/>
    </source>
</evidence>
<dbReference type="SUPFAM" id="SSF50630">
    <property type="entry name" value="Acid proteases"/>
    <property type="match status" value="1"/>
</dbReference>
<evidence type="ECO:0000313" key="6">
    <source>
        <dbReference type="EMBL" id="CAC5403198.1"/>
    </source>
</evidence>
<keyword evidence="2" id="KW-0548">Nucleotidyltransferase</keyword>
<evidence type="ECO:0000256" key="4">
    <source>
        <dbReference type="ARBA" id="ARBA00022759"/>
    </source>
</evidence>
<evidence type="ECO:0000313" key="7">
    <source>
        <dbReference type="Proteomes" id="UP000507470"/>
    </source>
</evidence>
<evidence type="ECO:0000256" key="1">
    <source>
        <dbReference type="ARBA" id="ARBA00022679"/>
    </source>
</evidence>
<evidence type="ECO:0008006" key="8">
    <source>
        <dbReference type="Google" id="ProtNLM"/>
    </source>
</evidence>
<feature type="region of interest" description="Disordered" evidence="5">
    <location>
        <begin position="1"/>
        <end position="25"/>
    </location>
</feature>